<gene>
    <name evidence="7" type="ORF">N7G274_006076</name>
</gene>
<feature type="region of interest" description="Disordered" evidence="5">
    <location>
        <begin position="363"/>
        <end position="382"/>
    </location>
</feature>
<evidence type="ECO:0000256" key="4">
    <source>
        <dbReference type="ARBA" id="ARBA00023136"/>
    </source>
</evidence>
<proteinExistence type="predicted"/>
<evidence type="ECO:0000256" key="1">
    <source>
        <dbReference type="ARBA" id="ARBA00004167"/>
    </source>
</evidence>
<evidence type="ECO:0000256" key="5">
    <source>
        <dbReference type="SAM" id="MobiDB-lite"/>
    </source>
</evidence>
<dbReference type="EMBL" id="JBEFKJ010000018">
    <property type="protein sequence ID" value="KAL2041132.1"/>
    <property type="molecule type" value="Genomic_DNA"/>
</dbReference>
<organism evidence="7 8">
    <name type="scientific">Stereocaulon virgatum</name>
    <dbReference type="NCBI Taxonomy" id="373712"/>
    <lineage>
        <taxon>Eukaryota</taxon>
        <taxon>Fungi</taxon>
        <taxon>Dikarya</taxon>
        <taxon>Ascomycota</taxon>
        <taxon>Pezizomycotina</taxon>
        <taxon>Lecanoromycetes</taxon>
        <taxon>OSLEUM clade</taxon>
        <taxon>Lecanoromycetidae</taxon>
        <taxon>Lecanorales</taxon>
        <taxon>Lecanorineae</taxon>
        <taxon>Stereocaulaceae</taxon>
        <taxon>Stereocaulon</taxon>
    </lineage>
</organism>
<evidence type="ECO:0000313" key="7">
    <source>
        <dbReference type="EMBL" id="KAL2041132.1"/>
    </source>
</evidence>
<evidence type="ECO:0000256" key="2">
    <source>
        <dbReference type="ARBA" id="ARBA00022692"/>
    </source>
</evidence>
<dbReference type="Proteomes" id="UP001590950">
    <property type="component" value="Unassembled WGS sequence"/>
</dbReference>
<comment type="subcellular location">
    <subcellularLocation>
        <location evidence="1">Membrane</location>
        <topology evidence="1">Single-pass membrane protein</topology>
    </subcellularLocation>
</comment>
<evidence type="ECO:0000256" key="6">
    <source>
        <dbReference type="SAM" id="Phobius"/>
    </source>
</evidence>
<name>A0ABR4A9M5_9LECA</name>
<feature type="compositionally biased region" description="Gly residues" evidence="5">
    <location>
        <begin position="372"/>
        <end position="381"/>
    </location>
</feature>
<feature type="compositionally biased region" description="Polar residues" evidence="5">
    <location>
        <begin position="259"/>
        <end position="284"/>
    </location>
</feature>
<keyword evidence="2 6" id="KW-0812">Transmembrane</keyword>
<feature type="transmembrane region" description="Helical" evidence="6">
    <location>
        <begin position="153"/>
        <end position="175"/>
    </location>
</feature>
<dbReference type="PANTHER" id="PTHR15549">
    <property type="entry name" value="PAIRED IMMUNOGLOBULIN-LIKE TYPE 2 RECEPTOR"/>
    <property type="match status" value="1"/>
</dbReference>
<keyword evidence="8" id="KW-1185">Reference proteome</keyword>
<feature type="compositionally biased region" description="Polar residues" evidence="5">
    <location>
        <begin position="235"/>
        <end position="250"/>
    </location>
</feature>
<dbReference type="PANTHER" id="PTHR15549:SF30">
    <property type="entry name" value="MID2 DOMAIN-CONTAINING PROTEIN"/>
    <property type="match status" value="1"/>
</dbReference>
<feature type="region of interest" description="Disordered" evidence="5">
    <location>
        <begin position="114"/>
        <end position="147"/>
    </location>
</feature>
<accession>A0ABR4A9M5</accession>
<reference evidence="7 8" key="1">
    <citation type="submission" date="2024-09" db="EMBL/GenBank/DDBJ databases">
        <title>Rethinking Asexuality: The Enigmatic Case of Functional Sexual Genes in Lepraria (Stereocaulaceae).</title>
        <authorList>
            <person name="Doellman M."/>
            <person name="Sun Y."/>
            <person name="Barcenas-Pena A."/>
            <person name="Lumbsch H.T."/>
            <person name="Grewe F."/>
        </authorList>
    </citation>
    <scope>NUCLEOTIDE SEQUENCE [LARGE SCALE GENOMIC DNA]</scope>
    <source>
        <strain evidence="7 8">Mercado 3170</strain>
    </source>
</reference>
<feature type="compositionally biased region" description="Low complexity" evidence="5">
    <location>
        <begin position="118"/>
        <end position="147"/>
    </location>
</feature>
<dbReference type="InterPro" id="IPR051694">
    <property type="entry name" value="Immunoregulatory_rcpt-like"/>
</dbReference>
<evidence type="ECO:0000256" key="3">
    <source>
        <dbReference type="ARBA" id="ARBA00022989"/>
    </source>
</evidence>
<protein>
    <submittedName>
        <fullName evidence="7">Uncharacterized protein</fullName>
    </submittedName>
</protein>
<evidence type="ECO:0000313" key="8">
    <source>
        <dbReference type="Proteomes" id="UP001590950"/>
    </source>
</evidence>
<feature type="region of interest" description="Disordered" evidence="5">
    <location>
        <begin position="197"/>
        <end position="352"/>
    </location>
</feature>
<comment type="caution">
    <text evidence="7">The sequence shown here is derived from an EMBL/GenBank/DDBJ whole genome shotgun (WGS) entry which is preliminary data.</text>
</comment>
<sequence>MANQSPQGNGTAVVVTSTPPVFLTTAPPSNSFTVDTNPSVFTSITSLPPSIVTVAPQTTTPAVNPVATSQSPPTTHVVTSVLPAPTDAAGKTQAPPQTIIVTSTQSPPVFPIDTAIPSTSSSKSSSSTSGTAALATGGTTSSTTSGLSAGGKIAIAVVVPVVAVALIVIAALFLWRKRKQRKEKEELRRKEVEEYGFNPNHDPTLPVVVGGASSVGDEPSEMRETDGAGYRGWGTANTTSARKPSTTLSSGAGAIGVARSTSGSDNGRYNGSPTAGTDKSSGAQSADPLVGSPPNSRPLSDDSETIGALGAVPSNGNRQDIHRGPSNASSAYSGAHRSDTSGEGAIPGGAPGQQYYNDGLYYDDGMPQHGPYGDGSYGGGQPVIRDVQARRNTRIENPSIIPQQGNAGIAQNF</sequence>
<keyword evidence="3 6" id="KW-1133">Transmembrane helix</keyword>
<keyword evidence="4 6" id="KW-0472">Membrane</keyword>